<comment type="caution">
    <text evidence="2">The sequence shown here is derived from an EMBL/GenBank/DDBJ whole genome shotgun (WGS) entry which is preliminary data.</text>
</comment>
<proteinExistence type="predicted"/>
<feature type="transmembrane region" description="Helical" evidence="1">
    <location>
        <begin position="20"/>
        <end position="45"/>
    </location>
</feature>
<evidence type="ECO:0000256" key="1">
    <source>
        <dbReference type="SAM" id="Phobius"/>
    </source>
</evidence>
<evidence type="ECO:0008006" key="4">
    <source>
        <dbReference type="Google" id="ProtNLM"/>
    </source>
</evidence>
<dbReference type="InterPro" id="IPR012902">
    <property type="entry name" value="N_methyl_site"/>
</dbReference>
<organism evidence="2 3">
    <name type="scientific">Xanthobacter flavus</name>
    <dbReference type="NCBI Taxonomy" id="281"/>
    <lineage>
        <taxon>Bacteria</taxon>
        <taxon>Pseudomonadati</taxon>
        <taxon>Pseudomonadota</taxon>
        <taxon>Alphaproteobacteria</taxon>
        <taxon>Hyphomicrobiales</taxon>
        <taxon>Xanthobacteraceae</taxon>
        <taxon>Xanthobacter</taxon>
    </lineage>
</organism>
<accession>A0A9W6FN73</accession>
<evidence type="ECO:0000313" key="3">
    <source>
        <dbReference type="Proteomes" id="UP001144397"/>
    </source>
</evidence>
<protein>
    <recommendedName>
        <fullName evidence="4">General secretion pathway protein I</fullName>
    </recommendedName>
</protein>
<keyword evidence="1" id="KW-0472">Membrane</keyword>
<name>A0A9W6FN73_XANFL</name>
<gene>
    <name evidence="2" type="ORF">XFLAVUS301_38560</name>
</gene>
<dbReference type="AlphaFoldDB" id="A0A9W6FN73"/>
<keyword evidence="1" id="KW-0812">Transmembrane</keyword>
<dbReference type="NCBIfam" id="TIGR02532">
    <property type="entry name" value="IV_pilin_GFxxxE"/>
    <property type="match status" value="1"/>
</dbReference>
<dbReference type="EMBL" id="BSDO01000006">
    <property type="protein sequence ID" value="GLI24182.1"/>
    <property type="molecule type" value="Genomic_DNA"/>
</dbReference>
<evidence type="ECO:0000313" key="2">
    <source>
        <dbReference type="EMBL" id="GLI24182.1"/>
    </source>
</evidence>
<reference evidence="2" key="1">
    <citation type="submission" date="2022-12" db="EMBL/GenBank/DDBJ databases">
        <title>Reference genome sequencing for broad-spectrum identification of bacterial and archaeal isolates by mass spectrometry.</title>
        <authorList>
            <person name="Sekiguchi Y."/>
            <person name="Tourlousse D.M."/>
        </authorList>
    </citation>
    <scope>NUCLEOTIDE SEQUENCE</scope>
    <source>
        <strain evidence="2">301</strain>
    </source>
</reference>
<dbReference type="Pfam" id="PF07963">
    <property type="entry name" value="N_methyl"/>
    <property type="match status" value="1"/>
</dbReference>
<sequence length="136" mass="14487">MSPVAAPDPRGRRRTAGFTLIEVLVALAVVAASLGAIAMVAGSSIRGTRALERRVALLQTARAVETGIPGRDLLQPGRTEGEIAGHRWQMDVQPLKIAGLPETGPWTPLDVRIRVRGPGGEMVALETVRIVRSQPQ</sequence>
<dbReference type="Proteomes" id="UP001144397">
    <property type="component" value="Unassembled WGS sequence"/>
</dbReference>
<dbReference type="PROSITE" id="PS00409">
    <property type="entry name" value="PROKAR_NTER_METHYL"/>
    <property type="match status" value="1"/>
</dbReference>
<keyword evidence="1" id="KW-1133">Transmembrane helix</keyword>